<dbReference type="GO" id="GO:0016301">
    <property type="term" value="F:kinase activity"/>
    <property type="evidence" value="ECO:0007669"/>
    <property type="project" value="UniProtKB-KW"/>
</dbReference>
<proteinExistence type="predicted"/>
<name>A0A392RYR8_9FABA</name>
<evidence type="ECO:0000313" key="2">
    <source>
        <dbReference type="EMBL" id="MCI41771.1"/>
    </source>
</evidence>
<keyword evidence="2" id="KW-0418">Kinase</keyword>
<keyword evidence="3" id="KW-1185">Reference proteome</keyword>
<dbReference type="Proteomes" id="UP000265520">
    <property type="component" value="Unassembled WGS sequence"/>
</dbReference>
<evidence type="ECO:0000256" key="1">
    <source>
        <dbReference type="SAM" id="MobiDB-lite"/>
    </source>
</evidence>
<reference evidence="2 3" key="1">
    <citation type="journal article" date="2018" name="Front. Plant Sci.">
        <title>Red Clover (Trifolium pratense) and Zigzag Clover (T. medium) - A Picture of Genomic Similarities and Differences.</title>
        <authorList>
            <person name="Dluhosova J."/>
            <person name="Istvanek J."/>
            <person name="Nedelnik J."/>
            <person name="Repkova J."/>
        </authorList>
    </citation>
    <scope>NUCLEOTIDE SEQUENCE [LARGE SCALE GENOMIC DNA]</scope>
    <source>
        <strain evidence="3">cv. 10/8</strain>
        <tissue evidence="2">Leaf</tissue>
    </source>
</reference>
<feature type="compositionally biased region" description="Low complexity" evidence="1">
    <location>
        <begin position="46"/>
        <end position="61"/>
    </location>
</feature>
<sequence length="61" mass="6359">EYIVDLMAAPGTLIPSDATGSHIEYDDSSFVASPSSRDLDSSHIASFSTGVGSSSEETSEF</sequence>
<feature type="non-terminal residue" evidence="2">
    <location>
        <position position="61"/>
    </location>
</feature>
<evidence type="ECO:0000313" key="3">
    <source>
        <dbReference type="Proteomes" id="UP000265520"/>
    </source>
</evidence>
<keyword evidence="2" id="KW-0808">Transferase</keyword>
<feature type="region of interest" description="Disordered" evidence="1">
    <location>
        <begin position="33"/>
        <end position="61"/>
    </location>
</feature>
<dbReference type="AlphaFoldDB" id="A0A392RYR8"/>
<organism evidence="2 3">
    <name type="scientific">Trifolium medium</name>
    <dbReference type="NCBI Taxonomy" id="97028"/>
    <lineage>
        <taxon>Eukaryota</taxon>
        <taxon>Viridiplantae</taxon>
        <taxon>Streptophyta</taxon>
        <taxon>Embryophyta</taxon>
        <taxon>Tracheophyta</taxon>
        <taxon>Spermatophyta</taxon>
        <taxon>Magnoliopsida</taxon>
        <taxon>eudicotyledons</taxon>
        <taxon>Gunneridae</taxon>
        <taxon>Pentapetalae</taxon>
        <taxon>rosids</taxon>
        <taxon>fabids</taxon>
        <taxon>Fabales</taxon>
        <taxon>Fabaceae</taxon>
        <taxon>Papilionoideae</taxon>
        <taxon>50 kb inversion clade</taxon>
        <taxon>NPAAA clade</taxon>
        <taxon>Hologalegina</taxon>
        <taxon>IRL clade</taxon>
        <taxon>Trifolieae</taxon>
        <taxon>Trifolium</taxon>
    </lineage>
</organism>
<protein>
    <submittedName>
        <fullName evidence="2">Serine/threonine-protein kinase EDR1-like</fullName>
    </submittedName>
</protein>
<comment type="caution">
    <text evidence="2">The sequence shown here is derived from an EMBL/GenBank/DDBJ whole genome shotgun (WGS) entry which is preliminary data.</text>
</comment>
<feature type="non-terminal residue" evidence="2">
    <location>
        <position position="1"/>
    </location>
</feature>
<accession>A0A392RYR8</accession>
<dbReference type="EMBL" id="LXQA010296024">
    <property type="protein sequence ID" value="MCI41771.1"/>
    <property type="molecule type" value="Genomic_DNA"/>
</dbReference>